<evidence type="ECO:0000256" key="5">
    <source>
        <dbReference type="ARBA" id="ARBA00022909"/>
    </source>
</evidence>
<evidence type="ECO:0000256" key="7">
    <source>
        <dbReference type="ARBA" id="ARBA00023239"/>
    </source>
</evidence>
<dbReference type="EC" id="4.1.2.25" evidence="8"/>
<evidence type="ECO:0000256" key="2">
    <source>
        <dbReference type="ARBA" id="ARBA00001353"/>
    </source>
</evidence>
<dbReference type="InterPro" id="IPR006156">
    <property type="entry name" value="Dihydroneopterin_aldolase"/>
</dbReference>
<dbReference type="PANTHER" id="PTHR42844:SF1">
    <property type="entry name" value="DIHYDRONEOPTERIN ALDOLASE 1-RELATED"/>
    <property type="match status" value="1"/>
</dbReference>
<sequence>MDIIYLHGLRIDTIIGLFPWERQIRQTIILDLDMAGDVAKTAATDRIEDTIDYKAIAKRIIDFVGKSEFQLVETLAETVAGIVIEEFQVSWLRLRVNKAGAIRGAQDVGVIIERKRHE</sequence>
<comment type="similarity">
    <text evidence="4 8">Belongs to the DHNA family.</text>
</comment>
<evidence type="ECO:0000256" key="3">
    <source>
        <dbReference type="ARBA" id="ARBA00005013"/>
    </source>
</evidence>
<dbReference type="GO" id="GO:0005737">
    <property type="term" value="C:cytoplasm"/>
    <property type="evidence" value="ECO:0007669"/>
    <property type="project" value="TreeGrafter"/>
</dbReference>
<name>A0A450SU58_9GAMM</name>
<dbReference type="InterPro" id="IPR043133">
    <property type="entry name" value="GTP-CH-I_C/QueF"/>
</dbReference>
<dbReference type="EMBL" id="CAADFD010000077">
    <property type="protein sequence ID" value="VFJ62799.1"/>
    <property type="molecule type" value="Genomic_DNA"/>
</dbReference>
<dbReference type="NCBIfam" id="TIGR00526">
    <property type="entry name" value="folB_dom"/>
    <property type="match status" value="1"/>
</dbReference>
<dbReference type="SUPFAM" id="SSF55620">
    <property type="entry name" value="Tetrahydrobiopterin biosynthesis enzymes-like"/>
    <property type="match status" value="1"/>
</dbReference>
<dbReference type="GO" id="GO:0046656">
    <property type="term" value="P:folic acid biosynthetic process"/>
    <property type="evidence" value="ECO:0007669"/>
    <property type="project" value="UniProtKB-UniRule"/>
</dbReference>
<dbReference type="GO" id="GO:0046654">
    <property type="term" value="P:tetrahydrofolate biosynthetic process"/>
    <property type="evidence" value="ECO:0007669"/>
    <property type="project" value="UniProtKB-UniRule"/>
</dbReference>
<dbReference type="GO" id="GO:0004150">
    <property type="term" value="F:dihydroneopterin aldolase activity"/>
    <property type="evidence" value="ECO:0007669"/>
    <property type="project" value="UniProtKB-UniRule"/>
</dbReference>
<evidence type="ECO:0000256" key="8">
    <source>
        <dbReference type="RuleBase" id="RU362079"/>
    </source>
</evidence>
<proteinExistence type="inferred from homology"/>
<dbReference type="PANTHER" id="PTHR42844">
    <property type="entry name" value="DIHYDRONEOPTERIN ALDOLASE 1-RELATED"/>
    <property type="match status" value="1"/>
</dbReference>
<keyword evidence="7 8" id="KW-0456">Lyase</keyword>
<dbReference type="FunFam" id="3.30.1130.10:FF:000002">
    <property type="entry name" value="7,8-dihydroneopterin aldolase"/>
    <property type="match status" value="1"/>
</dbReference>
<evidence type="ECO:0000256" key="1">
    <source>
        <dbReference type="ARBA" id="ARBA00000693"/>
    </source>
</evidence>
<evidence type="ECO:0000256" key="4">
    <source>
        <dbReference type="ARBA" id="ARBA00005708"/>
    </source>
</evidence>
<comment type="catalytic activity">
    <reaction evidence="2 8">
        <text>7,8-dihydroneopterin = 6-hydroxymethyl-7,8-dihydropterin + glycolaldehyde</text>
        <dbReference type="Rhea" id="RHEA:10540"/>
        <dbReference type="ChEBI" id="CHEBI:17001"/>
        <dbReference type="ChEBI" id="CHEBI:17071"/>
        <dbReference type="ChEBI" id="CHEBI:44841"/>
        <dbReference type="EC" id="4.1.2.25"/>
    </reaction>
</comment>
<dbReference type="UniPathway" id="UPA00077">
    <property type="reaction ID" value="UER00154"/>
</dbReference>
<reference evidence="10" key="1">
    <citation type="submission" date="2019-02" db="EMBL/GenBank/DDBJ databases">
        <authorList>
            <person name="Gruber-Vodicka R. H."/>
            <person name="Seah K. B. B."/>
        </authorList>
    </citation>
    <scope>NUCLEOTIDE SEQUENCE</scope>
    <source>
        <strain evidence="11">BECK_BZ106</strain>
        <strain evidence="10">BECK_BZ15</strain>
    </source>
</reference>
<organism evidence="10">
    <name type="scientific">Candidatus Kentrum sp. FW</name>
    <dbReference type="NCBI Taxonomy" id="2126338"/>
    <lineage>
        <taxon>Bacteria</taxon>
        <taxon>Pseudomonadati</taxon>
        <taxon>Pseudomonadota</taxon>
        <taxon>Gammaproteobacteria</taxon>
        <taxon>Candidatus Kentrum</taxon>
    </lineage>
</organism>
<dbReference type="InterPro" id="IPR006157">
    <property type="entry name" value="FolB_dom"/>
</dbReference>
<comment type="catalytic activity">
    <reaction evidence="1">
        <text>7,8-dihydroneopterin = 7,8-dihydromonapterin</text>
        <dbReference type="Rhea" id="RHEA:45328"/>
        <dbReference type="ChEBI" id="CHEBI:17001"/>
        <dbReference type="ChEBI" id="CHEBI:71175"/>
        <dbReference type="EC" id="5.1.99.8"/>
    </reaction>
</comment>
<keyword evidence="6" id="KW-0413">Isomerase</keyword>
<dbReference type="SMART" id="SM00905">
    <property type="entry name" value="FolB"/>
    <property type="match status" value="1"/>
</dbReference>
<dbReference type="CDD" id="cd00534">
    <property type="entry name" value="DHNA_DHNTPE"/>
    <property type="match status" value="1"/>
</dbReference>
<dbReference type="NCBIfam" id="TIGR00525">
    <property type="entry name" value="folB"/>
    <property type="match status" value="1"/>
</dbReference>
<keyword evidence="5 8" id="KW-0289">Folate biosynthesis</keyword>
<dbReference type="GO" id="GO:0016853">
    <property type="term" value="F:isomerase activity"/>
    <property type="evidence" value="ECO:0007669"/>
    <property type="project" value="UniProtKB-KW"/>
</dbReference>
<evidence type="ECO:0000259" key="9">
    <source>
        <dbReference type="SMART" id="SM00905"/>
    </source>
</evidence>
<dbReference type="AlphaFoldDB" id="A0A450SU58"/>
<comment type="function">
    <text evidence="8">Catalyzes the conversion of 7,8-dihydroneopterin to 6-hydroxymethyl-7,8-dihydropterin.</text>
</comment>
<protein>
    <recommendedName>
        <fullName evidence="8">7,8-dihydroneopterin aldolase</fullName>
        <ecNumber evidence="8">4.1.2.25</ecNumber>
    </recommendedName>
</protein>
<comment type="pathway">
    <text evidence="3 8">Cofactor biosynthesis; tetrahydrofolate biosynthesis; 2-amino-4-hydroxy-6-hydroxymethyl-7,8-dihydropteridine diphosphate from 7,8-dihydroneopterin triphosphate: step 3/4.</text>
</comment>
<dbReference type="Gene3D" id="3.30.1130.10">
    <property type="match status" value="1"/>
</dbReference>
<accession>A0A450SU58</accession>
<evidence type="ECO:0000313" key="11">
    <source>
        <dbReference type="EMBL" id="VFJ62799.1"/>
    </source>
</evidence>
<evidence type="ECO:0000256" key="6">
    <source>
        <dbReference type="ARBA" id="ARBA00023235"/>
    </source>
</evidence>
<dbReference type="Pfam" id="PF02152">
    <property type="entry name" value="FolB"/>
    <property type="match status" value="1"/>
</dbReference>
<gene>
    <name evidence="10" type="ORF">BECKFW1821A_GA0114235_10722</name>
    <name evidence="11" type="ORF">BECKFW1821B_GA0114236_10772</name>
</gene>
<feature type="domain" description="Dihydroneopterin aldolase/epimerase" evidence="9">
    <location>
        <begin position="4"/>
        <end position="114"/>
    </location>
</feature>
<dbReference type="EMBL" id="CAADEW010000072">
    <property type="protein sequence ID" value="VFJ57498.1"/>
    <property type="molecule type" value="Genomic_DNA"/>
</dbReference>
<evidence type="ECO:0000313" key="10">
    <source>
        <dbReference type="EMBL" id="VFJ57498.1"/>
    </source>
</evidence>